<keyword evidence="1" id="KW-0472">Membrane</keyword>
<keyword evidence="1" id="KW-0812">Transmembrane</keyword>
<dbReference type="Proteomes" id="UP001430193">
    <property type="component" value="Unassembled WGS sequence"/>
</dbReference>
<keyword evidence="3" id="KW-1185">Reference proteome</keyword>
<proteinExistence type="predicted"/>
<feature type="transmembrane region" description="Helical" evidence="1">
    <location>
        <begin position="49"/>
        <end position="68"/>
    </location>
</feature>
<evidence type="ECO:0000256" key="1">
    <source>
        <dbReference type="SAM" id="Phobius"/>
    </source>
</evidence>
<protein>
    <submittedName>
        <fullName evidence="2">Uncharacterized protein</fullName>
    </submittedName>
</protein>
<reference evidence="2" key="1">
    <citation type="submission" date="2020-10" db="EMBL/GenBank/DDBJ databases">
        <title>Phylogeny of dyella-like bacteria.</title>
        <authorList>
            <person name="Fu J."/>
        </authorList>
    </citation>
    <scope>NUCLEOTIDE SEQUENCE</scope>
    <source>
        <strain evidence="2">DHON07</strain>
    </source>
</reference>
<gene>
    <name evidence="2" type="ORF">ISS99_09985</name>
</gene>
<accession>A0ABS2KFE0</accession>
<keyword evidence="1" id="KW-1133">Transmembrane helix</keyword>
<evidence type="ECO:0000313" key="2">
    <source>
        <dbReference type="EMBL" id="MBM7129857.1"/>
    </source>
</evidence>
<organism evidence="2 3">
    <name type="scientific">Dyella mobilis</name>
    <dbReference type="NCBI Taxonomy" id="1849582"/>
    <lineage>
        <taxon>Bacteria</taxon>
        <taxon>Pseudomonadati</taxon>
        <taxon>Pseudomonadota</taxon>
        <taxon>Gammaproteobacteria</taxon>
        <taxon>Lysobacterales</taxon>
        <taxon>Rhodanobacteraceae</taxon>
        <taxon>Dyella</taxon>
    </lineage>
</organism>
<comment type="caution">
    <text evidence="2">The sequence shown here is derived from an EMBL/GenBank/DDBJ whole genome shotgun (WGS) entry which is preliminary data.</text>
</comment>
<dbReference type="EMBL" id="JADIKF010000038">
    <property type="protein sequence ID" value="MBM7129857.1"/>
    <property type="molecule type" value="Genomic_DNA"/>
</dbReference>
<feature type="transmembrane region" description="Helical" evidence="1">
    <location>
        <begin position="26"/>
        <end position="43"/>
    </location>
</feature>
<name>A0ABS2KFE0_9GAMM</name>
<evidence type="ECO:0000313" key="3">
    <source>
        <dbReference type="Proteomes" id="UP001430193"/>
    </source>
</evidence>
<dbReference type="RefSeq" id="WP_204631453.1">
    <property type="nucleotide sequence ID" value="NZ_BSOC01000003.1"/>
</dbReference>
<sequence>MSINFTPDEKRYIAYFTRLDKPIYRWGFYSAWLVPILAFGSYGLLRQDIVALGMAFFGLLFFTLWRIASSFRSQRIVASILDKVADEKSSPAAPRE</sequence>